<feature type="transmembrane region" description="Helical" evidence="1">
    <location>
        <begin position="70"/>
        <end position="95"/>
    </location>
</feature>
<feature type="transmembrane region" description="Helical" evidence="1">
    <location>
        <begin position="12"/>
        <end position="30"/>
    </location>
</feature>
<protein>
    <submittedName>
        <fullName evidence="2">Uncharacterized protein</fullName>
    </submittedName>
</protein>
<keyword evidence="1" id="KW-1133">Transmembrane helix</keyword>
<dbReference type="EMBL" id="JBHRYD010000001">
    <property type="protein sequence ID" value="MFC3704176.1"/>
    <property type="molecule type" value="Genomic_DNA"/>
</dbReference>
<keyword evidence="1" id="KW-0472">Membrane</keyword>
<organism evidence="2 3">
    <name type="scientific">Devosia honganensis</name>
    <dbReference type="NCBI Taxonomy" id="1610527"/>
    <lineage>
        <taxon>Bacteria</taxon>
        <taxon>Pseudomonadati</taxon>
        <taxon>Pseudomonadota</taxon>
        <taxon>Alphaproteobacteria</taxon>
        <taxon>Hyphomicrobiales</taxon>
        <taxon>Devosiaceae</taxon>
        <taxon>Devosia</taxon>
    </lineage>
</organism>
<comment type="caution">
    <text evidence="2">The sequence shown here is derived from an EMBL/GenBank/DDBJ whole genome shotgun (WGS) entry which is preliminary data.</text>
</comment>
<accession>A0ABV7X066</accession>
<evidence type="ECO:0000256" key="1">
    <source>
        <dbReference type="SAM" id="Phobius"/>
    </source>
</evidence>
<dbReference type="RefSeq" id="WP_380095557.1">
    <property type="nucleotide sequence ID" value="NZ_JBHRYD010000001.1"/>
</dbReference>
<gene>
    <name evidence="2" type="ORF">ACFOOL_05335</name>
</gene>
<proteinExistence type="predicted"/>
<reference evidence="3" key="1">
    <citation type="journal article" date="2019" name="Int. J. Syst. Evol. Microbiol.">
        <title>The Global Catalogue of Microorganisms (GCM) 10K type strain sequencing project: providing services to taxonomists for standard genome sequencing and annotation.</title>
        <authorList>
            <consortium name="The Broad Institute Genomics Platform"/>
            <consortium name="The Broad Institute Genome Sequencing Center for Infectious Disease"/>
            <person name="Wu L."/>
            <person name="Ma J."/>
        </authorList>
    </citation>
    <scope>NUCLEOTIDE SEQUENCE [LARGE SCALE GENOMIC DNA]</scope>
    <source>
        <strain evidence="3">KCTC 42281</strain>
    </source>
</reference>
<sequence>MSEDRPVRFPWWIYWLLLAAIAVFALWPLASVYFTYLVADAHGCAVNEAYAQPCMVLGSDWGGLLYATGVMGWFMLATLPLGGGALLVWLVILVIHRLAWGRMQRGAPK</sequence>
<evidence type="ECO:0000313" key="2">
    <source>
        <dbReference type="EMBL" id="MFC3704176.1"/>
    </source>
</evidence>
<keyword evidence="1" id="KW-0812">Transmembrane</keyword>
<dbReference type="Proteomes" id="UP001595613">
    <property type="component" value="Unassembled WGS sequence"/>
</dbReference>
<name>A0ABV7X066_9HYPH</name>
<evidence type="ECO:0000313" key="3">
    <source>
        <dbReference type="Proteomes" id="UP001595613"/>
    </source>
</evidence>
<keyword evidence="3" id="KW-1185">Reference proteome</keyword>